<organism evidence="2 3">
    <name type="scientific">Desulfovibrio fairfieldensis</name>
    <dbReference type="NCBI Taxonomy" id="44742"/>
    <lineage>
        <taxon>Bacteria</taxon>
        <taxon>Pseudomonadati</taxon>
        <taxon>Thermodesulfobacteriota</taxon>
        <taxon>Desulfovibrionia</taxon>
        <taxon>Desulfovibrionales</taxon>
        <taxon>Desulfovibrionaceae</taxon>
        <taxon>Desulfovibrio</taxon>
    </lineage>
</organism>
<keyword evidence="1" id="KW-0472">Membrane</keyword>
<gene>
    <name evidence="2" type="ORF">AXF13_15015</name>
</gene>
<evidence type="ECO:0000313" key="3">
    <source>
        <dbReference type="Proteomes" id="UP000069241"/>
    </source>
</evidence>
<reference evidence="3" key="1">
    <citation type="submission" date="2016-02" db="EMBL/GenBank/DDBJ databases">
        <authorList>
            <person name="Holder M.E."/>
            <person name="Ajami N.J."/>
            <person name="Petrosino J.F."/>
        </authorList>
    </citation>
    <scope>NUCLEOTIDE SEQUENCE [LARGE SCALE GENOMIC DNA]</scope>
    <source>
        <strain evidence="3">CCUG 45958</strain>
    </source>
</reference>
<feature type="transmembrane region" description="Helical" evidence="1">
    <location>
        <begin position="377"/>
        <end position="394"/>
    </location>
</feature>
<feature type="transmembrane region" description="Helical" evidence="1">
    <location>
        <begin position="89"/>
        <end position="111"/>
    </location>
</feature>
<keyword evidence="3" id="KW-1185">Reference proteome</keyword>
<keyword evidence="1" id="KW-1133">Transmembrane helix</keyword>
<feature type="transmembrane region" description="Helical" evidence="1">
    <location>
        <begin position="120"/>
        <end position="140"/>
    </location>
</feature>
<name>A0A0X8JMW9_9BACT</name>
<feature type="transmembrane region" description="Helical" evidence="1">
    <location>
        <begin position="314"/>
        <end position="333"/>
    </location>
</feature>
<dbReference type="GO" id="GO:0003743">
    <property type="term" value="F:translation initiation factor activity"/>
    <property type="evidence" value="ECO:0007669"/>
    <property type="project" value="UniProtKB-KW"/>
</dbReference>
<protein>
    <submittedName>
        <fullName evidence="2">Translation initiation factor 2</fullName>
    </submittedName>
</protein>
<evidence type="ECO:0000256" key="1">
    <source>
        <dbReference type="SAM" id="Phobius"/>
    </source>
</evidence>
<evidence type="ECO:0000313" key="2">
    <source>
        <dbReference type="EMBL" id="AMD91333.1"/>
    </source>
</evidence>
<feature type="transmembrane region" description="Helical" evidence="1">
    <location>
        <begin position="213"/>
        <end position="233"/>
    </location>
</feature>
<keyword evidence="1" id="KW-0812">Transmembrane</keyword>
<proteinExistence type="predicted"/>
<keyword evidence="2" id="KW-0648">Protein biosynthesis</keyword>
<feature type="transmembrane region" description="Helical" evidence="1">
    <location>
        <begin position="177"/>
        <end position="201"/>
    </location>
</feature>
<keyword evidence="2" id="KW-0396">Initiation factor</keyword>
<dbReference type="KEGG" id="dfi:AXF13_15015"/>
<dbReference type="RefSeq" id="WP_062254445.1">
    <property type="nucleotide sequence ID" value="NZ_CP014229.1"/>
</dbReference>
<dbReference type="EMBL" id="CP014229">
    <property type="protein sequence ID" value="AMD91333.1"/>
    <property type="molecule type" value="Genomic_DNA"/>
</dbReference>
<accession>A0A0X8JMW9</accession>
<feature type="transmembrane region" description="Helical" evidence="1">
    <location>
        <begin position="12"/>
        <end position="30"/>
    </location>
</feature>
<dbReference type="Proteomes" id="UP000069241">
    <property type="component" value="Chromosome"/>
</dbReference>
<feature type="transmembrane region" description="Helical" evidence="1">
    <location>
        <begin position="276"/>
        <end position="302"/>
    </location>
</feature>
<feature type="transmembrane region" description="Helical" evidence="1">
    <location>
        <begin position="152"/>
        <end position="170"/>
    </location>
</feature>
<dbReference type="AlphaFoldDB" id="A0A0X8JMW9"/>
<sequence length="542" mass="59753">MRDCCRIRAVDIAALLLIAVYALAALAGVLEISANGTELDSDLGMYAYITAGERHPESFSADPTAALHSHSFWNAARYLGALLTPGNEYAVGLLRAGALAVFVFYAGFYLLGRWLFGSPILAAVLSLVMGVTVWVGWGTFWGVTHSDPVPRVFFAALFPFLLWGGIAALRHVRARPLVMLAAGLCVWVHNISALATGAMLFMAFALNREKRSWAVHLGILAVCLLCFFLPVLFSLRSLLGGQAVVLSADNLAVLRYLFDLRLGADYGRMLADLGGYLLACSVLFPLFPAACAGWLITVSAGWGGGERARDLARMYPGMLLALALVALFSWAEFQLAARLGRLPLGHDLIRGTRFLVPLAWLMVVSGVACFWPRLRKIFRFSLLAGIALAVLLLNQDRWHMGALHSLARHTGLTLPLQDRAEDRLRHNAARREALEKLNALTRPGDVVFSDNGDPAIRYLALRGLFHSFKDGLYPYYGKDADRARVWLRYNALMQRGPTGYIDAWLASGVSWLLSGRPQDRALLEPYGDVLWENKGWLIVRRR</sequence>
<feature type="transmembrane region" description="Helical" evidence="1">
    <location>
        <begin position="354"/>
        <end position="371"/>
    </location>
</feature>